<dbReference type="AlphaFoldDB" id="A0A0F9DEL4"/>
<accession>A0A0F9DEL4</accession>
<sequence length="122" mass="13165">MGAIGSWSSVVPSGDSQLRLGDDTLRSHWSTLEATLEEEHYFTDASGISTGQHKPGSMRPHVGTVSQVSTANDSGRLMFDSDTSRLWYVGSEDTFPLSAGNGRVVEGYPSVRTDSQWSVLAN</sequence>
<organism evidence="1">
    <name type="scientific">marine sediment metagenome</name>
    <dbReference type="NCBI Taxonomy" id="412755"/>
    <lineage>
        <taxon>unclassified sequences</taxon>
        <taxon>metagenomes</taxon>
        <taxon>ecological metagenomes</taxon>
    </lineage>
</organism>
<proteinExistence type="predicted"/>
<dbReference type="EMBL" id="LAZR01042065">
    <property type="protein sequence ID" value="KKL10428.1"/>
    <property type="molecule type" value="Genomic_DNA"/>
</dbReference>
<protein>
    <submittedName>
        <fullName evidence="1">Uncharacterized protein</fullName>
    </submittedName>
</protein>
<reference evidence="1" key="1">
    <citation type="journal article" date="2015" name="Nature">
        <title>Complex archaea that bridge the gap between prokaryotes and eukaryotes.</title>
        <authorList>
            <person name="Spang A."/>
            <person name="Saw J.H."/>
            <person name="Jorgensen S.L."/>
            <person name="Zaremba-Niedzwiedzka K."/>
            <person name="Martijn J."/>
            <person name="Lind A.E."/>
            <person name="van Eijk R."/>
            <person name="Schleper C."/>
            <person name="Guy L."/>
            <person name="Ettema T.J."/>
        </authorList>
    </citation>
    <scope>NUCLEOTIDE SEQUENCE</scope>
</reference>
<name>A0A0F9DEL4_9ZZZZ</name>
<comment type="caution">
    <text evidence="1">The sequence shown here is derived from an EMBL/GenBank/DDBJ whole genome shotgun (WGS) entry which is preliminary data.</text>
</comment>
<evidence type="ECO:0000313" key="1">
    <source>
        <dbReference type="EMBL" id="KKL10428.1"/>
    </source>
</evidence>
<feature type="non-terminal residue" evidence="1">
    <location>
        <position position="122"/>
    </location>
</feature>
<gene>
    <name evidence="1" type="ORF">LCGC14_2555910</name>
</gene>